<comment type="caution">
    <text evidence="1">The sequence shown here is derived from an EMBL/GenBank/DDBJ whole genome shotgun (WGS) entry which is preliminary data.</text>
</comment>
<evidence type="ECO:0000313" key="2">
    <source>
        <dbReference type="Proteomes" id="UP000699462"/>
    </source>
</evidence>
<accession>A0A8T0DEL6</accession>
<gene>
    <name evidence="1" type="ORF">P879_09102</name>
</gene>
<proteinExistence type="predicted"/>
<keyword evidence="2" id="KW-1185">Reference proteome</keyword>
<name>A0A8T0DEL6_9TREM</name>
<protein>
    <submittedName>
        <fullName evidence="1">Uncharacterized protein</fullName>
    </submittedName>
</protein>
<dbReference type="EMBL" id="JTDF01007114">
    <property type="protein sequence ID" value="KAF8565231.1"/>
    <property type="molecule type" value="Genomic_DNA"/>
</dbReference>
<evidence type="ECO:0000313" key="1">
    <source>
        <dbReference type="EMBL" id="KAF8565231.1"/>
    </source>
</evidence>
<organism evidence="1 2">
    <name type="scientific">Paragonimus westermani</name>
    <dbReference type="NCBI Taxonomy" id="34504"/>
    <lineage>
        <taxon>Eukaryota</taxon>
        <taxon>Metazoa</taxon>
        <taxon>Spiralia</taxon>
        <taxon>Lophotrochozoa</taxon>
        <taxon>Platyhelminthes</taxon>
        <taxon>Trematoda</taxon>
        <taxon>Digenea</taxon>
        <taxon>Plagiorchiida</taxon>
        <taxon>Troglotremata</taxon>
        <taxon>Troglotrematidae</taxon>
        <taxon>Paragonimus</taxon>
    </lineage>
</organism>
<reference evidence="1 2" key="1">
    <citation type="submission" date="2019-07" db="EMBL/GenBank/DDBJ databases">
        <title>Annotation for the trematode Paragonimus westermani.</title>
        <authorList>
            <person name="Choi Y.-J."/>
        </authorList>
    </citation>
    <scope>NUCLEOTIDE SEQUENCE [LARGE SCALE GENOMIC DNA]</scope>
    <source>
        <strain evidence="1">180907_Pwestermani</strain>
    </source>
</reference>
<sequence>MTLQSIHVGLRNIIYAQHVLATCNQDFGEKLDQLVRQLKSLASECTFKTIIDEEQRNEALRDSFISGIQSIAHEPEIVRTKYINVPNCLRPGTITGHGVPSISDTQQSFGSLLFRRESLVAEQFKTRCNGLFTVMG</sequence>
<dbReference type="Proteomes" id="UP000699462">
    <property type="component" value="Unassembled WGS sequence"/>
</dbReference>
<dbReference type="AlphaFoldDB" id="A0A8T0DEL6"/>
<dbReference type="OrthoDB" id="6228606at2759"/>